<dbReference type="EMBL" id="SADD01000005">
    <property type="protein sequence ID" value="RVU44082.1"/>
    <property type="molecule type" value="Genomic_DNA"/>
</dbReference>
<evidence type="ECO:0000313" key="4">
    <source>
        <dbReference type="Proteomes" id="UP000282926"/>
    </source>
</evidence>
<dbReference type="Proteomes" id="UP000282926">
    <property type="component" value="Unassembled WGS sequence"/>
</dbReference>
<keyword evidence="4" id="KW-1185">Reference proteome</keyword>
<proteinExistence type="predicted"/>
<dbReference type="SUPFAM" id="SSF160246">
    <property type="entry name" value="EspE N-terminal domain-like"/>
    <property type="match status" value="1"/>
</dbReference>
<reference evidence="3 4" key="1">
    <citation type="submission" date="2019-01" db="EMBL/GenBank/DDBJ databases">
        <title>Lujinxingia litoralis gen. nov., sp. nov. and Lujinxingia sediminis gen. nov., sp. nov., new members in the order Bradymonadales, isolated from coastal sediment.</title>
        <authorList>
            <person name="Li C.-M."/>
        </authorList>
    </citation>
    <scope>NUCLEOTIDE SEQUENCE [LARGE SCALE GENOMIC DNA]</scope>
    <source>
        <strain evidence="3 4">SEH01</strain>
    </source>
</reference>
<feature type="compositionally biased region" description="Polar residues" evidence="1">
    <location>
        <begin position="375"/>
        <end position="385"/>
    </location>
</feature>
<name>A0ABY0CSK4_9DELT</name>
<feature type="domain" description="Type II secretion system protein GspE N-terminal" evidence="2">
    <location>
        <begin position="109"/>
        <end position="198"/>
    </location>
</feature>
<sequence length="512" mass="56062">MGAPQDSACADRADRRPGAKRFAIPSLCVLDWQSRARYRSSLNARIQGPLPMERQLVDHLVAQQVVSRQDIQRCVLRASMAKGSVIEELITRVGVDERLLARAIAEHLGLRVHEKPSIQAQPEALALVSAERAEEFGVLAITYNEASGELEVAVFDTDRARPVLQEVREATGISPALVIAPRTTLEREIFRHYNHDHAADKTVAAPVQPPTMARARPPRHMPGDAHEPATRVVHLDDSGPTRQVDLHAAEDNPFFDLLKSARSGSAKPSLAERTSPGPQPGADFFDGFEDAFTDALEEHQFGKESASRQTPAPAATPSRSVPDTESSARSGALRGASMPSPRRSSSAPSVPERDFGDMAGALNDFDAQLDASSDAYEQSNSSRLNASGFERRGRTGNPSQYRRTGSGLIPLDPNQSAAPGFDSGESGLFPIERQSFGFLDNEETDGAENEPTLAQVVARQRQHITRLEREVEYQKAILQSLAEMLVEARVLSRRKLKARLKELREKESKRPG</sequence>
<dbReference type="Pfam" id="PF05157">
    <property type="entry name" value="MshEN"/>
    <property type="match status" value="1"/>
</dbReference>
<feature type="region of interest" description="Disordered" evidence="1">
    <location>
        <begin position="266"/>
        <end position="287"/>
    </location>
</feature>
<dbReference type="InterPro" id="IPR037257">
    <property type="entry name" value="T2SS_E_N_sf"/>
</dbReference>
<gene>
    <name evidence="3" type="ORF">EA187_11040</name>
</gene>
<protein>
    <recommendedName>
        <fullName evidence="2">Type II secretion system protein GspE N-terminal domain-containing protein</fullName>
    </recommendedName>
</protein>
<feature type="region of interest" description="Disordered" evidence="1">
    <location>
        <begin position="299"/>
        <end position="358"/>
    </location>
</feature>
<evidence type="ECO:0000313" key="3">
    <source>
        <dbReference type="EMBL" id="RVU44082.1"/>
    </source>
</evidence>
<evidence type="ECO:0000256" key="1">
    <source>
        <dbReference type="SAM" id="MobiDB-lite"/>
    </source>
</evidence>
<organism evidence="3 4">
    <name type="scientific">Lujinxingia sediminis</name>
    <dbReference type="NCBI Taxonomy" id="2480984"/>
    <lineage>
        <taxon>Bacteria</taxon>
        <taxon>Deltaproteobacteria</taxon>
        <taxon>Bradymonadales</taxon>
        <taxon>Lujinxingiaceae</taxon>
        <taxon>Lujinxingia</taxon>
    </lineage>
</organism>
<comment type="caution">
    <text evidence="3">The sequence shown here is derived from an EMBL/GenBank/DDBJ whole genome shotgun (WGS) entry which is preliminary data.</text>
</comment>
<feature type="compositionally biased region" description="Low complexity" evidence="1">
    <location>
        <begin position="327"/>
        <end position="349"/>
    </location>
</feature>
<evidence type="ECO:0000259" key="2">
    <source>
        <dbReference type="Pfam" id="PF05157"/>
    </source>
</evidence>
<accession>A0ABY0CSK4</accession>
<feature type="region of interest" description="Disordered" evidence="1">
    <location>
        <begin position="372"/>
        <end position="412"/>
    </location>
</feature>
<dbReference type="InterPro" id="IPR007831">
    <property type="entry name" value="T2SS_GspE_N"/>
</dbReference>